<comment type="function">
    <text evidence="1">This subunit might be involved in maturation of a crRNA intermediate to its mature form.</text>
</comment>
<evidence type="ECO:0000256" key="1">
    <source>
        <dbReference type="ARBA" id="ARBA00003088"/>
    </source>
</evidence>
<sequence>MIYNIKLTTLSPVHIGGSNEEITSSGYFYNNGNLYIIDLYKLAYRLNELGLWEKYSEAGTPSISDFLNKNRNRLDANIIDFVKSISRRVLPSYYRNFSEGNVIKENIIDMLENRPFIPGSSLKGALRTAILNTMWGYDDNRLKLNNGFDVNNSSNFMQNILRTSVYGYSPSANTDIFKAVKVSDLFSNDENISAIYRVDTVNKTSTGRYSREIVGYEIYRECIKPNVTFAGTLIIDEYTAKKLNVRGIADVKGTIEKSQSFFKDNLIKEEERFHGVSNYFNEIKTGGANFRLGFGCGIENNTVIELLNDDNRMKVANTFKKLKNKGLFPVSKRIIMDGGKYWTMGWCKLEIG</sequence>
<organism evidence="8 9">
    <name type="scientific">Calorimonas adulescens</name>
    <dbReference type="NCBI Taxonomy" id="2606906"/>
    <lineage>
        <taxon>Bacteria</taxon>
        <taxon>Bacillati</taxon>
        <taxon>Bacillota</taxon>
        <taxon>Clostridia</taxon>
        <taxon>Thermoanaerobacterales</taxon>
        <taxon>Thermoanaerobacteraceae</taxon>
        <taxon>Calorimonas</taxon>
    </lineage>
</organism>
<dbReference type="Proteomes" id="UP000322976">
    <property type="component" value="Unassembled WGS sequence"/>
</dbReference>
<dbReference type="InterPro" id="IPR010173">
    <property type="entry name" value="CRISPR-assoc_Csm5"/>
</dbReference>
<keyword evidence="4" id="KW-0694">RNA-binding</keyword>
<evidence type="ECO:0000259" key="7">
    <source>
        <dbReference type="Pfam" id="PF03787"/>
    </source>
</evidence>
<evidence type="ECO:0000313" key="9">
    <source>
        <dbReference type="Proteomes" id="UP000322976"/>
    </source>
</evidence>
<dbReference type="GO" id="GO:0003723">
    <property type="term" value="F:RNA binding"/>
    <property type="evidence" value="ECO:0007669"/>
    <property type="project" value="UniProtKB-KW"/>
</dbReference>
<protein>
    <recommendedName>
        <fullName evidence="3">CRISPR system Cms protein Csm5</fullName>
    </recommendedName>
    <alternativeName>
        <fullName evidence="6">CRISPR type III A-associated protein Csm5</fullName>
    </alternativeName>
</protein>
<evidence type="ECO:0000256" key="6">
    <source>
        <dbReference type="ARBA" id="ARBA00031720"/>
    </source>
</evidence>
<dbReference type="InterPro" id="IPR005537">
    <property type="entry name" value="RAMP_III_fam"/>
</dbReference>
<reference evidence="8 9" key="1">
    <citation type="submission" date="2019-08" db="EMBL/GenBank/DDBJ databases">
        <title>Calorimonas adulescens gen. nov., sp. nov., an anaerobic thermophilic bacterium from Sakhalin hot spring.</title>
        <authorList>
            <person name="Khomyakova M.A."/>
            <person name="Merkel A.Y."/>
            <person name="Novikov A."/>
            <person name="Bonch-Osmolovskaya E.A."/>
            <person name="Slobodkin A.I."/>
        </authorList>
    </citation>
    <scope>NUCLEOTIDE SEQUENCE [LARGE SCALE GENOMIC DNA]</scope>
    <source>
        <strain evidence="8 9">A05MB</strain>
    </source>
</reference>
<comment type="similarity">
    <text evidence="2">Belongs to the CRISPR-associated Csm5 family.</text>
</comment>
<evidence type="ECO:0000256" key="5">
    <source>
        <dbReference type="ARBA" id="ARBA00023118"/>
    </source>
</evidence>
<dbReference type="PANTHER" id="PTHR38007">
    <property type="entry name" value="CRISPR SYSTEM CMS PROTEIN CSM5"/>
    <property type="match status" value="1"/>
</dbReference>
<dbReference type="RefSeq" id="WP_149545578.1">
    <property type="nucleotide sequence ID" value="NZ_VTPS01000012.1"/>
</dbReference>
<name>A0A5D8QAH1_9THEO</name>
<dbReference type="NCBIfam" id="TIGR01899">
    <property type="entry name" value="cas_TM1807_csm5"/>
    <property type="match status" value="1"/>
</dbReference>
<dbReference type="GO" id="GO:0051607">
    <property type="term" value="P:defense response to virus"/>
    <property type="evidence" value="ECO:0007669"/>
    <property type="project" value="UniProtKB-KW"/>
</dbReference>
<proteinExistence type="inferred from homology"/>
<evidence type="ECO:0000313" key="8">
    <source>
        <dbReference type="EMBL" id="TZE81600.1"/>
    </source>
</evidence>
<gene>
    <name evidence="8" type="primary">csm5</name>
    <name evidence="8" type="ORF">FWJ32_08775</name>
</gene>
<accession>A0A5D8QAH1</accession>
<evidence type="ECO:0000256" key="2">
    <source>
        <dbReference type="ARBA" id="ARBA00006680"/>
    </source>
</evidence>
<feature type="domain" description="CRISPR type III-associated protein" evidence="7">
    <location>
        <begin position="6"/>
        <end position="271"/>
    </location>
</feature>
<dbReference type="AlphaFoldDB" id="A0A5D8QAH1"/>
<dbReference type="Pfam" id="PF03787">
    <property type="entry name" value="RAMPs"/>
    <property type="match status" value="1"/>
</dbReference>
<evidence type="ECO:0000256" key="3">
    <source>
        <dbReference type="ARBA" id="ARBA00016113"/>
    </source>
</evidence>
<keyword evidence="9" id="KW-1185">Reference proteome</keyword>
<evidence type="ECO:0000256" key="4">
    <source>
        <dbReference type="ARBA" id="ARBA00022884"/>
    </source>
</evidence>
<keyword evidence="5" id="KW-0051">Antiviral defense</keyword>
<dbReference type="PANTHER" id="PTHR38007:SF1">
    <property type="entry name" value="CRISPR SYSTEM CMS PROTEIN CSM5"/>
    <property type="match status" value="1"/>
</dbReference>
<comment type="caution">
    <text evidence="8">The sequence shown here is derived from an EMBL/GenBank/DDBJ whole genome shotgun (WGS) entry which is preliminary data.</text>
</comment>
<dbReference type="EMBL" id="VTPS01000012">
    <property type="protein sequence ID" value="TZE81600.1"/>
    <property type="molecule type" value="Genomic_DNA"/>
</dbReference>